<sequence length="422" mass="44056">MTPFLIFGALLALLLTGIPVAFTLGILGAGLLALDGLPLSMVASTLFGGINDFVLLAIPLFLLMSNLLLRGGIGRDLFVAMQSWVGHWPGGLGIAALLSCGVFSAISGSSITTAATVGTVAIPEMIKRGYSRSLTLGLMAAGGTLGIIIPPSVPLIIYGAITEQSIGQLFLAGVGPGILLIVLFGIYVVIASAIQGTHQAMPRATWPERMLATRRALPTLLLAGTILGGIYGGIFTPTEASGIGTATALLILAAGTRLSRDVFLGAIRDTVKTTTVIFLIVLGAKVFGQAITLYQLPAQLAWLFEDYFNTATLALLLIALILIFIGFFLESMSMLLIMVPVLMPTVIALGIDPIWFGIFFVLLIEVALITPPVGLNLFVIQSLDRAPLSVVAKGALPFVAIMLGAVILMTVLPQIVLAIPGL</sequence>
<feature type="transmembrane region" description="Helical" evidence="7">
    <location>
        <begin position="39"/>
        <end position="65"/>
    </location>
</feature>
<proteinExistence type="inferred from homology"/>
<evidence type="ECO:0000256" key="5">
    <source>
        <dbReference type="ARBA" id="ARBA00022989"/>
    </source>
</evidence>
<feature type="transmembrane region" description="Helical" evidence="7">
    <location>
        <begin position="134"/>
        <end position="157"/>
    </location>
</feature>
<feature type="transmembrane region" description="Helical" evidence="7">
    <location>
        <begin position="77"/>
        <end position="96"/>
    </location>
</feature>
<keyword evidence="2" id="KW-1003">Cell membrane</keyword>
<feature type="transmembrane region" description="Helical" evidence="7">
    <location>
        <begin position="276"/>
        <end position="296"/>
    </location>
</feature>
<evidence type="ECO:0000256" key="4">
    <source>
        <dbReference type="ARBA" id="ARBA00022692"/>
    </source>
</evidence>
<dbReference type="OrthoDB" id="9790209at2"/>
<protein>
    <recommendedName>
        <fullName evidence="7">TRAP transporter large permease protein</fullName>
    </recommendedName>
</protein>
<comment type="subcellular location">
    <subcellularLocation>
        <location evidence="1 7">Cell inner membrane</location>
        <topology evidence="1 7">Multi-pass membrane protein</topology>
    </subcellularLocation>
</comment>
<evidence type="ECO:0000256" key="2">
    <source>
        <dbReference type="ARBA" id="ARBA00022475"/>
    </source>
</evidence>
<name>A0A1G5K7W9_9RHOB</name>
<dbReference type="STRING" id="336292.SAMN05660710_03728"/>
<feature type="transmembrane region" description="Helical" evidence="7">
    <location>
        <begin position="215"/>
        <end position="234"/>
    </location>
</feature>
<dbReference type="GO" id="GO:0005886">
    <property type="term" value="C:plasma membrane"/>
    <property type="evidence" value="ECO:0007669"/>
    <property type="project" value="UniProtKB-SubCell"/>
</dbReference>
<dbReference type="PIRSF" id="PIRSF006066">
    <property type="entry name" value="HI0050"/>
    <property type="match status" value="1"/>
</dbReference>
<evidence type="ECO:0000256" key="1">
    <source>
        <dbReference type="ARBA" id="ARBA00004429"/>
    </source>
</evidence>
<keyword evidence="3 7" id="KW-0997">Cell inner membrane</keyword>
<evidence type="ECO:0000259" key="8">
    <source>
        <dbReference type="Pfam" id="PF06808"/>
    </source>
</evidence>
<keyword evidence="4 7" id="KW-0812">Transmembrane</keyword>
<keyword evidence="10" id="KW-1185">Reference proteome</keyword>
<dbReference type="NCBIfam" id="TIGR00786">
    <property type="entry name" value="dctM"/>
    <property type="match status" value="1"/>
</dbReference>
<comment type="function">
    <text evidence="7">Part of the tripartite ATP-independent periplasmic (TRAP) transport system.</text>
</comment>
<feature type="transmembrane region" description="Helical" evidence="7">
    <location>
        <begin position="334"/>
        <end position="351"/>
    </location>
</feature>
<keyword evidence="7" id="KW-0813">Transport</keyword>
<reference evidence="9 10" key="1">
    <citation type="submission" date="2016-10" db="EMBL/GenBank/DDBJ databases">
        <authorList>
            <person name="de Groot N.N."/>
        </authorList>
    </citation>
    <scope>NUCLEOTIDE SEQUENCE [LARGE SCALE GENOMIC DNA]</scope>
    <source>
        <strain evidence="9 10">CGMCC 1.8925</strain>
    </source>
</reference>
<feature type="transmembrane region" description="Helical" evidence="7">
    <location>
        <begin position="357"/>
        <end position="383"/>
    </location>
</feature>
<feature type="transmembrane region" description="Helical" evidence="7">
    <location>
        <begin position="169"/>
        <end position="194"/>
    </location>
</feature>
<dbReference type="PANTHER" id="PTHR33362:SF5">
    <property type="entry name" value="C4-DICARBOXYLATE TRAP TRANSPORTER LARGE PERMEASE PROTEIN DCTM"/>
    <property type="match status" value="1"/>
</dbReference>
<keyword evidence="5 7" id="KW-1133">Transmembrane helix</keyword>
<evidence type="ECO:0000313" key="9">
    <source>
        <dbReference type="EMBL" id="SCY96351.1"/>
    </source>
</evidence>
<dbReference type="PANTHER" id="PTHR33362">
    <property type="entry name" value="SIALIC ACID TRAP TRANSPORTER PERMEASE PROTEIN SIAT-RELATED"/>
    <property type="match status" value="1"/>
</dbReference>
<evidence type="ECO:0000256" key="7">
    <source>
        <dbReference type="RuleBase" id="RU369079"/>
    </source>
</evidence>
<comment type="caution">
    <text evidence="7">Lacks conserved residue(s) required for the propagation of feature annotation.</text>
</comment>
<dbReference type="InterPro" id="IPR010656">
    <property type="entry name" value="DctM"/>
</dbReference>
<evidence type="ECO:0000256" key="3">
    <source>
        <dbReference type="ARBA" id="ARBA00022519"/>
    </source>
</evidence>
<evidence type="ECO:0000313" key="10">
    <source>
        <dbReference type="Proteomes" id="UP000199502"/>
    </source>
</evidence>
<dbReference type="Pfam" id="PF06808">
    <property type="entry name" value="DctM"/>
    <property type="match status" value="1"/>
</dbReference>
<gene>
    <name evidence="9" type="ORF">SAMN05660710_03728</name>
</gene>
<comment type="subunit">
    <text evidence="7">The complex comprises the extracytoplasmic solute receptor protein and the two transmembrane proteins.</text>
</comment>
<dbReference type="Proteomes" id="UP000199502">
    <property type="component" value="Unassembled WGS sequence"/>
</dbReference>
<dbReference type="InterPro" id="IPR004681">
    <property type="entry name" value="TRAP_DctM"/>
</dbReference>
<evidence type="ECO:0000256" key="6">
    <source>
        <dbReference type="ARBA" id="ARBA00023136"/>
    </source>
</evidence>
<dbReference type="EMBL" id="FMVT01000024">
    <property type="protein sequence ID" value="SCY96351.1"/>
    <property type="molecule type" value="Genomic_DNA"/>
</dbReference>
<feature type="transmembrane region" description="Helical" evidence="7">
    <location>
        <begin position="395"/>
        <end position="419"/>
    </location>
</feature>
<feature type="transmembrane region" description="Helical" evidence="7">
    <location>
        <begin position="308"/>
        <end position="329"/>
    </location>
</feature>
<feature type="domain" description="TRAP C4-dicarboxylate transport system permease DctM subunit" evidence="8">
    <location>
        <begin position="7"/>
        <end position="415"/>
    </location>
</feature>
<dbReference type="AlphaFoldDB" id="A0A1G5K7W9"/>
<accession>A0A1G5K7W9</accession>
<dbReference type="RefSeq" id="WP_090748387.1">
    <property type="nucleotide sequence ID" value="NZ_FMVT01000024.1"/>
</dbReference>
<comment type="similarity">
    <text evidence="7">Belongs to the TRAP transporter large permease family.</text>
</comment>
<dbReference type="GO" id="GO:0022857">
    <property type="term" value="F:transmembrane transporter activity"/>
    <property type="evidence" value="ECO:0007669"/>
    <property type="project" value="UniProtKB-UniRule"/>
</dbReference>
<organism evidence="9 10">
    <name type="scientific">Paracoccus tibetensis</name>
    <dbReference type="NCBI Taxonomy" id="336292"/>
    <lineage>
        <taxon>Bacteria</taxon>
        <taxon>Pseudomonadati</taxon>
        <taxon>Pseudomonadota</taxon>
        <taxon>Alphaproteobacteria</taxon>
        <taxon>Rhodobacterales</taxon>
        <taxon>Paracoccaceae</taxon>
        <taxon>Paracoccus</taxon>
    </lineage>
</organism>
<keyword evidence="6 7" id="KW-0472">Membrane</keyword>